<name>A0A2S7I429_9FLAO</name>
<comment type="caution">
    <text evidence="3">The sequence shown here is derived from an EMBL/GenBank/DDBJ whole genome shotgun (WGS) entry which is preliminary data.</text>
</comment>
<reference evidence="3 4" key="1">
    <citation type="submission" date="2018-02" db="EMBL/GenBank/DDBJ databases">
        <title>Draft genome sequence of bacterial isolates from marine environment.</title>
        <authorList>
            <person name="Singh S.K."/>
            <person name="Hill R."/>
            <person name="Major S."/>
            <person name="Cai H."/>
            <person name="Li Y."/>
        </authorList>
    </citation>
    <scope>NUCLEOTIDE SEQUENCE [LARGE SCALE GENOMIC DNA]</scope>
    <source>
        <strain evidence="3 4">IMET F</strain>
    </source>
</reference>
<dbReference type="AlphaFoldDB" id="A0A2S7I429"/>
<feature type="domain" description="VanZ-like" evidence="2">
    <location>
        <begin position="32"/>
        <end position="113"/>
    </location>
</feature>
<accession>A0A2S7I429</accession>
<evidence type="ECO:0000259" key="2">
    <source>
        <dbReference type="Pfam" id="PF04892"/>
    </source>
</evidence>
<organism evidence="3 4">
    <name type="scientific">Cloacibacterium normanense</name>
    <dbReference type="NCBI Taxonomy" id="237258"/>
    <lineage>
        <taxon>Bacteria</taxon>
        <taxon>Pseudomonadati</taxon>
        <taxon>Bacteroidota</taxon>
        <taxon>Flavobacteriia</taxon>
        <taxon>Flavobacteriales</taxon>
        <taxon>Weeksellaceae</taxon>
    </lineage>
</organism>
<sequence>MDKITHIFRYYVLPIYWAILTYMLLKPGVENKEYWFMFSGIDKLLHISIFALLGFVFRISFPRMRFFTFFLIMFIYGLGTEILQREMHLGRSMELLDLVADLLGVLIGYFTYQKIKNYYF</sequence>
<dbReference type="EMBL" id="PTPZ01000005">
    <property type="protein sequence ID" value="PPZ91294.1"/>
    <property type="molecule type" value="Genomic_DNA"/>
</dbReference>
<dbReference type="InterPro" id="IPR006976">
    <property type="entry name" value="VanZ-like"/>
</dbReference>
<dbReference type="PANTHER" id="PTHR28008:SF1">
    <property type="entry name" value="DOMAIN PROTEIN, PUTATIVE (AFU_ORTHOLOGUE AFUA_3G10980)-RELATED"/>
    <property type="match status" value="1"/>
</dbReference>
<proteinExistence type="predicted"/>
<keyword evidence="1" id="KW-0472">Membrane</keyword>
<gene>
    <name evidence="3" type="ORF">C3729_09840</name>
</gene>
<keyword evidence="1" id="KW-1133">Transmembrane helix</keyword>
<dbReference type="Proteomes" id="UP000238565">
    <property type="component" value="Unassembled WGS sequence"/>
</dbReference>
<dbReference type="Pfam" id="PF04892">
    <property type="entry name" value="VanZ"/>
    <property type="match status" value="1"/>
</dbReference>
<protein>
    <submittedName>
        <fullName evidence="3">VanZ family protein</fullName>
    </submittedName>
</protein>
<feature type="transmembrane region" description="Helical" evidence="1">
    <location>
        <begin position="95"/>
        <end position="112"/>
    </location>
</feature>
<dbReference type="PANTHER" id="PTHR28008">
    <property type="entry name" value="DOMAIN PROTEIN, PUTATIVE (AFU_ORTHOLOGUE AFUA_3G10980)-RELATED"/>
    <property type="match status" value="1"/>
</dbReference>
<evidence type="ECO:0000313" key="3">
    <source>
        <dbReference type="EMBL" id="PPZ91294.1"/>
    </source>
</evidence>
<feature type="transmembrane region" description="Helical" evidence="1">
    <location>
        <begin position="66"/>
        <end position="83"/>
    </location>
</feature>
<keyword evidence="1" id="KW-0812">Transmembrane</keyword>
<dbReference type="NCBIfam" id="NF037970">
    <property type="entry name" value="vanZ_1"/>
    <property type="match status" value="1"/>
</dbReference>
<evidence type="ECO:0000256" key="1">
    <source>
        <dbReference type="SAM" id="Phobius"/>
    </source>
</evidence>
<feature type="transmembrane region" description="Helical" evidence="1">
    <location>
        <begin position="7"/>
        <end position="24"/>
    </location>
</feature>
<feature type="transmembrane region" description="Helical" evidence="1">
    <location>
        <begin position="44"/>
        <end position="61"/>
    </location>
</feature>
<evidence type="ECO:0000313" key="4">
    <source>
        <dbReference type="Proteomes" id="UP000238565"/>
    </source>
</evidence>